<feature type="compositionally biased region" description="Acidic residues" evidence="1">
    <location>
        <begin position="60"/>
        <end position="71"/>
    </location>
</feature>
<proteinExistence type="predicted"/>
<comment type="caution">
    <text evidence="2">The sequence shown here is derived from an EMBL/GenBank/DDBJ whole genome shotgun (WGS) entry which is preliminary data.</text>
</comment>
<dbReference type="EMBL" id="NRRV01000007">
    <property type="protein sequence ID" value="MBK1629980.1"/>
    <property type="molecule type" value="Genomic_DNA"/>
</dbReference>
<feature type="region of interest" description="Disordered" evidence="1">
    <location>
        <begin position="43"/>
        <end position="71"/>
    </location>
</feature>
<organism evidence="2 3">
    <name type="scientific">Thiohalocapsa halophila</name>
    <dbReference type="NCBI Taxonomy" id="69359"/>
    <lineage>
        <taxon>Bacteria</taxon>
        <taxon>Pseudomonadati</taxon>
        <taxon>Pseudomonadota</taxon>
        <taxon>Gammaproteobacteria</taxon>
        <taxon>Chromatiales</taxon>
        <taxon>Chromatiaceae</taxon>
        <taxon>Thiohalocapsa</taxon>
    </lineage>
</organism>
<evidence type="ECO:0000313" key="2">
    <source>
        <dbReference type="EMBL" id="MBK1629980.1"/>
    </source>
</evidence>
<gene>
    <name evidence="2" type="ORF">CKO31_04325</name>
</gene>
<accession>A0ABS1CDN7</accession>
<dbReference type="RefSeq" id="WP_200234379.1">
    <property type="nucleotide sequence ID" value="NZ_NRRV01000007.1"/>
</dbReference>
<name>A0ABS1CDN7_9GAMM</name>
<keyword evidence="3" id="KW-1185">Reference proteome</keyword>
<reference evidence="2 3" key="1">
    <citation type="journal article" date="2020" name="Microorganisms">
        <title>Osmotic Adaptation and Compatible Solute Biosynthesis of Phototrophic Bacteria as Revealed from Genome Analyses.</title>
        <authorList>
            <person name="Imhoff J.F."/>
            <person name="Rahn T."/>
            <person name="Kunzel S."/>
            <person name="Keller A."/>
            <person name="Neulinger S.C."/>
        </authorList>
    </citation>
    <scope>NUCLEOTIDE SEQUENCE [LARGE SCALE GENOMIC DNA]</scope>
    <source>
        <strain evidence="2 3">DSM 6210</strain>
    </source>
</reference>
<evidence type="ECO:0000313" key="3">
    <source>
        <dbReference type="Proteomes" id="UP000748752"/>
    </source>
</evidence>
<feature type="compositionally biased region" description="Basic and acidic residues" evidence="1">
    <location>
        <begin position="1"/>
        <end position="11"/>
    </location>
</feature>
<feature type="region of interest" description="Disordered" evidence="1">
    <location>
        <begin position="1"/>
        <end position="21"/>
    </location>
</feature>
<evidence type="ECO:0000256" key="1">
    <source>
        <dbReference type="SAM" id="MobiDB-lite"/>
    </source>
</evidence>
<dbReference type="Proteomes" id="UP000748752">
    <property type="component" value="Unassembled WGS sequence"/>
</dbReference>
<sequence>MEEVKKTDTHRIYKKRSGRHAVQDMKTKQWVNGDDKAAILRAEGLIEPPKQKAPAPEGAEGSDEAAGDGAQ</sequence>
<protein>
    <submittedName>
        <fullName evidence="2">Uncharacterized protein</fullName>
    </submittedName>
</protein>